<sequence length="297" mass="32460">MHYALGPMPGTSMHEAAEVIDGECSIHTVPLLPERGLGSDLIGRTAGLLPFHVEAGPRAWQLVQRPQLLTRRVWDRLEEDLDICEEMWGSCETVKVQVAGPWTLAAAIELNGHRAITDRGAVRDIFAGLQHGVEEHIADLKRRFGGEVLVQVDEPLLGAVMRGELPGTHKWEEIPAIPEPELYTGDILHVAEPIFAAPHIFLNRDLIRGNAILDQFGSFVGNGGRVGLGIKPALIDELGENPRACAIDLAKLWDELGLARESLAQVDVYPVGVEKPAEALRFARVVGEMLERDAGDL</sequence>
<name>A0A0G3GQS2_9CORY</name>
<dbReference type="STRING" id="1050174.CEPID_05255"/>
<dbReference type="OrthoDB" id="5242426at2"/>
<evidence type="ECO:0000313" key="2">
    <source>
        <dbReference type="Proteomes" id="UP000035368"/>
    </source>
</evidence>
<proteinExistence type="predicted"/>
<protein>
    <recommendedName>
        <fullName evidence="3">Methionine synthase</fullName>
    </recommendedName>
</protein>
<dbReference type="SUPFAM" id="SSF51726">
    <property type="entry name" value="UROD/MetE-like"/>
    <property type="match status" value="1"/>
</dbReference>
<dbReference type="KEGG" id="cei:CEPID_05255"/>
<dbReference type="PATRIC" id="fig|1050174.4.peg.1064"/>
<dbReference type="InterPro" id="IPR038071">
    <property type="entry name" value="UROD/MetE-like_sf"/>
</dbReference>
<dbReference type="EMBL" id="CP011541">
    <property type="protein sequence ID" value="AKK02920.1"/>
    <property type="molecule type" value="Genomic_DNA"/>
</dbReference>
<accession>A0A0G3GQS2</accession>
<reference evidence="1 2" key="1">
    <citation type="submission" date="2015-05" db="EMBL/GenBank/DDBJ databases">
        <title>Complete genome sequence of Corynebacterium epidermidicanis DSM 45586, isolated from the skin of a dog suffering from pruritus.</title>
        <authorList>
            <person name="Ruckert C."/>
            <person name="Albersmeier A."/>
            <person name="Winkler A."/>
            <person name="Tauch A."/>
        </authorList>
    </citation>
    <scope>NUCLEOTIDE SEQUENCE [LARGE SCALE GENOMIC DNA]</scope>
    <source>
        <strain evidence="1 2">DSM 45586</strain>
    </source>
</reference>
<dbReference type="Proteomes" id="UP000035368">
    <property type="component" value="Chromosome"/>
</dbReference>
<evidence type="ECO:0000313" key="1">
    <source>
        <dbReference type="EMBL" id="AKK02920.1"/>
    </source>
</evidence>
<gene>
    <name evidence="1" type="ORF">CEPID_05255</name>
</gene>
<dbReference type="RefSeq" id="WP_047240034.1">
    <property type="nucleotide sequence ID" value="NZ_CP011541.1"/>
</dbReference>
<dbReference type="AlphaFoldDB" id="A0A0G3GQS2"/>
<keyword evidence="2" id="KW-1185">Reference proteome</keyword>
<evidence type="ECO:0008006" key="3">
    <source>
        <dbReference type="Google" id="ProtNLM"/>
    </source>
</evidence>
<organism evidence="1 2">
    <name type="scientific">Corynebacterium epidermidicanis</name>
    <dbReference type="NCBI Taxonomy" id="1050174"/>
    <lineage>
        <taxon>Bacteria</taxon>
        <taxon>Bacillati</taxon>
        <taxon>Actinomycetota</taxon>
        <taxon>Actinomycetes</taxon>
        <taxon>Mycobacteriales</taxon>
        <taxon>Corynebacteriaceae</taxon>
        <taxon>Corynebacterium</taxon>
    </lineage>
</organism>